<dbReference type="SMART" id="SM00382">
    <property type="entry name" value="AAA"/>
    <property type="match status" value="1"/>
</dbReference>
<dbReference type="AlphaFoldDB" id="A0A4Q2KGE3"/>
<evidence type="ECO:0000256" key="3">
    <source>
        <dbReference type="ARBA" id="ARBA00022840"/>
    </source>
</evidence>
<dbReference type="OrthoDB" id="9804819at2"/>
<reference evidence="5 6" key="1">
    <citation type="journal article" date="2019" name="Gut">
        <title>Antibiotics-induced monodominance of a novel gut bacterial order.</title>
        <authorList>
            <person name="Hildebrand F."/>
            <person name="Moitinho-Silva L."/>
            <person name="Blasche S."/>
            <person name="Jahn M.T."/>
            <person name="Gossmann T.I."/>
            <person name="Heuerta-Cepas J."/>
            <person name="Hercog R."/>
            <person name="Luetge M."/>
            <person name="Bahram M."/>
            <person name="Pryszlak A."/>
            <person name="Alves R.J."/>
            <person name="Waszak S.M."/>
            <person name="Zhu A."/>
            <person name="Ye L."/>
            <person name="Costea P.I."/>
            <person name="Aalvink S."/>
            <person name="Belzer C."/>
            <person name="Forslund S.K."/>
            <person name="Sunagawa S."/>
            <person name="Hentschel U."/>
            <person name="Merten C."/>
            <person name="Patil K.R."/>
            <person name="Benes V."/>
            <person name="Bork P."/>
        </authorList>
    </citation>
    <scope>NUCLEOTIDE SEQUENCE [LARGE SCALE GENOMIC DNA]</scope>
    <source>
        <strain evidence="5 6">HDS1380</strain>
    </source>
</reference>
<evidence type="ECO:0000259" key="4">
    <source>
        <dbReference type="PROSITE" id="PS50893"/>
    </source>
</evidence>
<comment type="caution">
    <text evidence="5">The sequence shown here is derived from an EMBL/GenBank/DDBJ whole genome shotgun (WGS) entry which is preliminary data.</text>
</comment>
<dbReference type="InterPro" id="IPR003439">
    <property type="entry name" value="ABC_transporter-like_ATP-bd"/>
</dbReference>
<dbReference type="InterPro" id="IPR003593">
    <property type="entry name" value="AAA+_ATPase"/>
</dbReference>
<dbReference type="PROSITE" id="PS00211">
    <property type="entry name" value="ABC_TRANSPORTER_1"/>
    <property type="match status" value="1"/>
</dbReference>
<dbReference type="InterPro" id="IPR017871">
    <property type="entry name" value="ABC_transporter-like_CS"/>
</dbReference>
<dbReference type="PROSITE" id="PS50893">
    <property type="entry name" value="ABC_TRANSPORTER_2"/>
    <property type="match status" value="1"/>
</dbReference>
<gene>
    <name evidence="5" type="ORF">ESZ91_08400</name>
</gene>
<keyword evidence="1" id="KW-0813">Transport</keyword>
<evidence type="ECO:0000256" key="1">
    <source>
        <dbReference type="ARBA" id="ARBA00022448"/>
    </source>
</evidence>
<dbReference type="GO" id="GO:0005524">
    <property type="term" value="F:ATP binding"/>
    <property type="evidence" value="ECO:0007669"/>
    <property type="project" value="UniProtKB-KW"/>
</dbReference>
<protein>
    <submittedName>
        <fullName evidence="5">ABC transporter ATP-binding protein</fullName>
    </submittedName>
</protein>
<proteinExistence type="predicted"/>
<dbReference type="SUPFAM" id="SSF52540">
    <property type="entry name" value="P-loop containing nucleoside triphosphate hydrolases"/>
    <property type="match status" value="1"/>
</dbReference>
<dbReference type="RefSeq" id="WP_129226115.1">
    <property type="nucleotide sequence ID" value="NZ_SDOZ01000002.1"/>
</dbReference>
<evidence type="ECO:0000313" key="5">
    <source>
        <dbReference type="EMBL" id="RXZ62402.1"/>
    </source>
</evidence>
<evidence type="ECO:0000256" key="2">
    <source>
        <dbReference type="ARBA" id="ARBA00022741"/>
    </source>
</evidence>
<dbReference type="Pfam" id="PF00005">
    <property type="entry name" value="ABC_tran"/>
    <property type="match status" value="1"/>
</dbReference>
<keyword evidence="2" id="KW-0547">Nucleotide-binding</keyword>
<name>A0A4Q2KGE3_9FIRM</name>
<dbReference type="InterPro" id="IPR027417">
    <property type="entry name" value="P-loop_NTPase"/>
</dbReference>
<dbReference type="Gene3D" id="3.40.50.300">
    <property type="entry name" value="P-loop containing nucleotide triphosphate hydrolases"/>
    <property type="match status" value="1"/>
</dbReference>
<dbReference type="PANTHER" id="PTHR42939">
    <property type="entry name" value="ABC TRANSPORTER ATP-BINDING PROTEIN ALBC-RELATED"/>
    <property type="match status" value="1"/>
</dbReference>
<dbReference type="EMBL" id="SDOZ01000002">
    <property type="protein sequence ID" value="RXZ62402.1"/>
    <property type="molecule type" value="Genomic_DNA"/>
</dbReference>
<dbReference type="PANTHER" id="PTHR42939:SF3">
    <property type="entry name" value="ABC TRANSPORTER ATP-BINDING COMPONENT"/>
    <property type="match status" value="1"/>
</dbReference>
<evidence type="ECO:0000313" key="6">
    <source>
        <dbReference type="Proteomes" id="UP000291269"/>
    </source>
</evidence>
<sequence length="282" mass="31553">MENNIEIRKLAKRYKDFALKNVSFDIPKGAVVGFIGENGAGKSTTVNCILGSANPDGGSIRIFGKDASRLTAAERSEIGVVLGEECLPKNLNLKQIGNIMRNLFANWQESAYEKYLKDFSLPLDKKYKDLSKGMKQKAAVAAALSHDARVLVLDEATVGLDPVARNEILDILYEFMQNEEHSILISSHIVSDLEKICDYICFIHHGEVVFFEEKDALREKFGVLKCGVSDFSNLDKGAVVGYTRSEYGVWALVYRDKIPAGYLVERAEIEDIMLYFIRGERP</sequence>
<dbReference type="GO" id="GO:0016887">
    <property type="term" value="F:ATP hydrolysis activity"/>
    <property type="evidence" value="ECO:0007669"/>
    <property type="project" value="InterPro"/>
</dbReference>
<dbReference type="CDD" id="cd03230">
    <property type="entry name" value="ABC_DR_subfamily_A"/>
    <property type="match status" value="1"/>
</dbReference>
<keyword evidence="3 5" id="KW-0067">ATP-binding</keyword>
<keyword evidence="6" id="KW-1185">Reference proteome</keyword>
<organism evidence="5 6">
    <name type="scientific">Candidatus Borkfalkia ceftriaxoniphila</name>
    <dbReference type="NCBI Taxonomy" id="2508949"/>
    <lineage>
        <taxon>Bacteria</taxon>
        <taxon>Bacillati</taxon>
        <taxon>Bacillota</taxon>
        <taxon>Clostridia</taxon>
        <taxon>Christensenellales</taxon>
        <taxon>Christensenellaceae</taxon>
        <taxon>Candidatus Borkfalkia</taxon>
    </lineage>
</organism>
<dbReference type="InterPro" id="IPR051782">
    <property type="entry name" value="ABC_Transporter_VariousFunc"/>
</dbReference>
<accession>A0A4Q2KGE3</accession>
<dbReference type="Proteomes" id="UP000291269">
    <property type="component" value="Unassembled WGS sequence"/>
</dbReference>
<feature type="domain" description="ABC transporter" evidence="4">
    <location>
        <begin position="2"/>
        <end position="230"/>
    </location>
</feature>